<dbReference type="PANTHER" id="PTHR46652">
    <property type="entry name" value="LEUCINE-RICH REPEAT AND IQ DOMAIN-CONTAINING PROTEIN 1-RELATED"/>
    <property type="match status" value="1"/>
</dbReference>
<organism evidence="4 5">
    <name type="scientific">Desmophyllum pertusum</name>
    <dbReference type="NCBI Taxonomy" id="174260"/>
    <lineage>
        <taxon>Eukaryota</taxon>
        <taxon>Metazoa</taxon>
        <taxon>Cnidaria</taxon>
        <taxon>Anthozoa</taxon>
        <taxon>Hexacorallia</taxon>
        <taxon>Scleractinia</taxon>
        <taxon>Caryophylliina</taxon>
        <taxon>Caryophylliidae</taxon>
        <taxon>Desmophyllum</taxon>
    </lineage>
</organism>
<evidence type="ECO:0000256" key="3">
    <source>
        <dbReference type="SAM" id="MobiDB-lite"/>
    </source>
</evidence>
<feature type="non-terminal residue" evidence="4">
    <location>
        <position position="1"/>
    </location>
</feature>
<keyword evidence="5" id="KW-1185">Reference proteome</keyword>
<dbReference type="SUPFAM" id="SSF52058">
    <property type="entry name" value="L domain-like"/>
    <property type="match status" value="1"/>
</dbReference>
<comment type="caution">
    <text evidence="4">The sequence shown here is derived from an EMBL/GenBank/DDBJ whole genome shotgun (WGS) entry which is preliminary data.</text>
</comment>
<evidence type="ECO:0000256" key="1">
    <source>
        <dbReference type="ARBA" id="ARBA00022614"/>
    </source>
</evidence>
<gene>
    <name evidence="4" type="primary">LRRC9_3</name>
    <name evidence="4" type="ORF">OS493_039453</name>
</gene>
<dbReference type="EMBL" id="MU827972">
    <property type="protein sequence ID" value="KAJ7312817.1"/>
    <property type="molecule type" value="Genomic_DNA"/>
</dbReference>
<sequence>MDPTLWRYCGKLSTPCCITFPNSAALWTPTWCESKALTDLARESSTVIVIISLQIEKEVEEEGKDCLHPSKKTRVPISPAAGDERKERTNEEKVNMAADTMMSKSCHDLLLFKILCWRITWGDHTKRLLEYLFLCGTQVYSNGNSEPIRVLEEGFRSAAVYQSLNEDGGVPLANRVSVSDKRKSGRSSEQEPSNEEAQISARLDMMVLPEYVLDLSISRRCEQYKFINRVVTADEQKEEIHDGRCFEHGSCYSFKTKYTLTSPGNTGPNSVDYSTLTCMTALKETDSQPFNELDGELKMKSRHMLILNVFPNATHFKTNNITTLDDGLKGCSRLKHLDVSWNRLTHPREELGIMRKHVITLHLSGHAEQSMAEALIFEDASARKAQEPEYLDGVQVTDEEMTAALKMAAASRPSSFAILAHARTDQSKPRTLSLVPTAQAILVSSRNKPVTLQDDDSQWFIKVTTVNLDNQHLGKLANMEQLENLRWASFNNNDLTKIEVRALSLCIHLEELSIENNCINKFEEFSKPSGTLYRQTTSSPTSGSIFNLKTIPSLLILDLCGNPLASAGRTTRLFVIYHLTSLKALDGLAVETSEGSLAKDTFGGRLTPDFIAERLGHSKLLRAKRTRLASQLAKNCGSGNQRCVHQLKKVLCLNHNHIECVVAKPKATSPANAPKRGVDVTLASEITIQRTSLQSSPILRFYTLDTMVSPIWRPCSCQGWTNLRALFLQGNDISKVEDLKDFKSSENLFWIEIRS</sequence>
<dbReference type="AlphaFoldDB" id="A0A9W9Y9Q9"/>
<proteinExistence type="predicted"/>
<dbReference type="Proteomes" id="UP001163046">
    <property type="component" value="Unassembled WGS sequence"/>
</dbReference>
<protein>
    <submittedName>
        <fullName evidence="4">Leucine-rich repeat-containing protein 9</fullName>
    </submittedName>
</protein>
<evidence type="ECO:0000256" key="2">
    <source>
        <dbReference type="ARBA" id="ARBA00022737"/>
    </source>
</evidence>
<evidence type="ECO:0000313" key="4">
    <source>
        <dbReference type="EMBL" id="KAJ7312817.1"/>
    </source>
</evidence>
<name>A0A9W9Y9Q9_9CNID</name>
<dbReference type="PANTHER" id="PTHR46652:SF3">
    <property type="entry name" value="LEUCINE-RICH REPEAT-CONTAINING PROTEIN 9"/>
    <property type="match status" value="1"/>
</dbReference>
<feature type="compositionally biased region" description="Basic and acidic residues" evidence="3">
    <location>
        <begin position="178"/>
        <end position="189"/>
    </location>
</feature>
<evidence type="ECO:0000313" key="5">
    <source>
        <dbReference type="Proteomes" id="UP001163046"/>
    </source>
</evidence>
<reference evidence="4" key="1">
    <citation type="submission" date="2023-01" db="EMBL/GenBank/DDBJ databases">
        <title>Genome assembly of the deep-sea coral Lophelia pertusa.</title>
        <authorList>
            <person name="Herrera S."/>
            <person name="Cordes E."/>
        </authorList>
    </citation>
    <scope>NUCLEOTIDE SEQUENCE</scope>
    <source>
        <strain evidence="4">USNM1676648</strain>
        <tissue evidence="4">Polyp</tissue>
    </source>
</reference>
<accession>A0A9W9Y9Q9</accession>
<dbReference type="InterPro" id="IPR050836">
    <property type="entry name" value="SDS22/Internalin_LRR"/>
</dbReference>
<dbReference type="InterPro" id="IPR001611">
    <property type="entry name" value="Leu-rich_rpt"/>
</dbReference>
<dbReference type="OrthoDB" id="266138at2759"/>
<dbReference type="PROSITE" id="PS51450">
    <property type="entry name" value="LRR"/>
    <property type="match status" value="1"/>
</dbReference>
<dbReference type="Gene3D" id="3.80.10.10">
    <property type="entry name" value="Ribonuclease Inhibitor"/>
    <property type="match status" value="2"/>
</dbReference>
<dbReference type="InterPro" id="IPR032675">
    <property type="entry name" value="LRR_dom_sf"/>
</dbReference>
<feature type="region of interest" description="Disordered" evidence="3">
    <location>
        <begin position="172"/>
        <end position="198"/>
    </location>
</feature>
<keyword evidence="1" id="KW-0433">Leucine-rich repeat</keyword>
<keyword evidence="2" id="KW-0677">Repeat</keyword>